<dbReference type="RefSeq" id="WP_348712949.1">
    <property type="nucleotide sequence ID" value="NZ_CAXIXY010000006.1"/>
</dbReference>
<dbReference type="Gene3D" id="3.10.450.50">
    <property type="match status" value="1"/>
</dbReference>
<dbReference type="Proteomes" id="UP001497416">
    <property type="component" value="Unassembled WGS sequence"/>
</dbReference>
<dbReference type="Pfam" id="PF12680">
    <property type="entry name" value="SnoaL_2"/>
    <property type="match status" value="1"/>
</dbReference>
<dbReference type="EMBL" id="CAXIXY010000006">
    <property type="protein sequence ID" value="CAL2090464.1"/>
    <property type="molecule type" value="Genomic_DNA"/>
</dbReference>
<evidence type="ECO:0000313" key="2">
    <source>
        <dbReference type="EMBL" id="CAL2090464.1"/>
    </source>
</evidence>
<organism evidence="2 3">
    <name type="scientific">Tenacibaculum platacis</name>
    <dbReference type="NCBI Taxonomy" id="3137852"/>
    <lineage>
        <taxon>Bacteria</taxon>
        <taxon>Pseudomonadati</taxon>
        <taxon>Bacteroidota</taxon>
        <taxon>Flavobacteriia</taxon>
        <taxon>Flavobacteriales</taxon>
        <taxon>Flavobacteriaceae</taxon>
        <taxon>Tenacibaculum</taxon>
    </lineage>
</organism>
<proteinExistence type="predicted"/>
<sequence>MKNPQEVFDSHMKAVETLNPLTVLDDYSDDAVFITPDHTYKGREEILSFYKNLLPNFDGFEFKTIKQETHNDLVFFVWHGQNKLINVEFATDTYIIKNGKITQHTFAGIIN</sequence>
<evidence type="ECO:0000259" key="1">
    <source>
        <dbReference type="Pfam" id="PF12680"/>
    </source>
</evidence>
<name>A0ABP1EWA3_9FLAO</name>
<evidence type="ECO:0000313" key="3">
    <source>
        <dbReference type="Proteomes" id="UP001497416"/>
    </source>
</evidence>
<reference evidence="2 3" key="1">
    <citation type="submission" date="2024-05" db="EMBL/GenBank/DDBJ databases">
        <authorList>
            <person name="Duchaud E."/>
        </authorList>
    </citation>
    <scope>NUCLEOTIDE SEQUENCE [LARGE SCALE GENOMIC DNA]</scope>
    <source>
        <strain evidence="2">Ena-SAMPLE-TAB-13-05-2024-13:56:06:370-140302</strain>
    </source>
</reference>
<accession>A0ABP1EWA3</accession>
<dbReference type="SUPFAM" id="SSF54427">
    <property type="entry name" value="NTF2-like"/>
    <property type="match status" value="1"/>
</dbReference>
<dbReference type="InterPro" id="IPR032710">
    <property type="entry name" value="NTF2-like_dom_sf"/>
</dbReference>
<protein>
    <submittedName>
        <fullName evidence="2">Nuclear transport factor 2 family protein</fullName>
    </submittedName>
</protein>
<gene>
    <name evidence="2" type="ORF">T190607A01A_40018</name>
</gene>
<keyword evidence="3" id="KW-1185">Reference proteome</keyword>
<dbReference type="InterPro" id="IPR037401">
    <property type="entry name" value="SnoaL-like"/>
</dbReference>
<comment type="caution">
    <text evidence="2">The sequence shown here is derived from an EMBL/GenBank/DDBJ whole genome shotgun (WGS) entry which is preliminary data.</text>
</comment>
<feature type="domain" description="SnoaL-like" evidence="1">
    <location>
        <begin position="12"/>
        <end position="104"/>
    </location>
</feature>